<dbReference type="KEGG" id="kphy:AOZ06_25165"/>
<dbReference type="AlphaFoldDB" id="A0A0N7F3W3"/>
<feature type="compositionally biased region" description="Polar residues" evidence="1">
    <location>
        <begin position="62"/>
        <end position="72"/>
    </location>
</feature>
<reference evidence="2 3" key="1">
    <citation type="submission" date="2015-07" db="EMBL/GenBank/DDBJ databases">
        <title>Genome sequencing of Kibdelosporangium phytohabitans.</title>
        <authorList>
            <person name="Qin S."/>
            <person name="Xing K."/>
        </authorList>
    </citation>
    <scope>NUCLEOTIDE SEQUENCE [LARGE SCALE GENOMIC DNA]</scope>
    <source>
        <strain evidence="2 3">KLBMP1111</strain>
    </source>
</reference>
<protein>
    <submittedName>
        <fullName evidence="2">Uncharacterized protein</fullName>
    </submittedName>
</protein>
<name>A0A0N7F3W3_9PSEU</name>
<evidence type="ECO:0000313" key="2">
    <source>
        <dbReference type="EMBL" id="ALG09751.1"/>
    </source>
</evidence>
<sequence>MSTRFGVAEQQLFDTAPQTESTVRVADQRVRGDWTTVDVVDESGRSVLPGILERPLPRDLSDTITGATTSGPPMSGRWTGLLPRPSG</sequence>
<feature type="region of interest" description="Disordered" evidence="1">
    <location>
        <begin position="58"/>
        <end position="87"/>
    </location>
</feature>
<organism evidence="2 3">
    <name type="scientific">Kibdelosporangium phytohabitans</name>
    <dbReference type="NCBI Taxonomy" id="860235"/>
    <lineage>
        <taxon>Bacteria</taxon>
        <taxon>Bacillati</taxon>
        <taxon>Actinomycetota</taxon>
        <taxon>Actinomycetes</taxon>
        <taxon>Pseudonocardiales</taxon>
        <taxon>Pseudonocardiaceae</taxon>
        <taxon>Kibdelosporangium</taxon>
    </lineage>
</organism>
<keyword evidence="3" id="KW-1185">Reference proteome</keyword>
<dbReference type="EMBL" id="CP012752">
    <property type="protein sequence ID" value="ALG09751.1"/>
    <property type="molecule type" value="Genomic_DNA"/>
</dbReference>
<dbReference type="Proteomes" id="UP000063699">
    <property type="component" value="Chromosome"/>
</dbReference>
<dbReference type="STRING" id="860235.AOZ06_25165"/>
<gene>
    <name evidence="2" type="ORF">AOZ06_25165</name>
</gene>
<evidence type="ECO:0000313" key="3">
    <source>
        <dbReference type="Proteomes" id="UP000063699"/>
    </source>
</evidence>
<proteinExistence type="predicted"/>
<accession>A0A0N7F3W3</accession>
<evidence type="ECO:0000256" key="1">
    <source>
        <dbReference type="SAM" id="MobiDB-lite"/>
    </source>
</evidence>